<protein>
    <submittedName>
        <fullName evidence="1">Uncharacterized protein</fullName>
    </submittedName>
</protein>
<evidence type="ECO:0000313" key="1">
    <source>
        <dbReference type="EMBL" id="AAT85122.1"/>
    </source>
</evidence>
<dbReference type="AlphaFoldDB" id="Q6ATE1"/>
<dbReference type="Proteomes" id="UP000000763">
    <property type="component" value="Chromosome 5"/>
</dbReference>
<name>Q6ATE1_ORYSJ</name>
<reference evidence="2" key="1">
    <citation type="journal article" date="2005" name="Nature">
        <title>The map-based sequence of the rice genome.</title>
        <authorList>
            <consortium name="International rice genome sequencing project (IRGSP)"/>
            <person name="Matsumoto T."/>
            <person name="Wu J."/>
            <person name="Kanamori H."/>
            <person name="Katayose Y."/>
            <person name="Fujisawa M."/>
            <person name="Namiki N."/>
            <person name="Mizuno H."/>
            <person name="Yamamoto K."/>
            <person name="Antonio B.A."/>
            <person name="Baba T."/>
            <person name="Sakata K."/>
            <person name="Nagamura Y."/>
            <person name="Aoki H."/>
            <person name="Arikawa K."/>
            <person name="Arita K."/>
            <person name="Bito T."/>
            <person name="Chiden Y."/>
            <person name="Fujitsuka N."/>
            <person name="Fukunaka R."/>
            <person name="Hamada M."/>
            <person name="Harada C."/>
            <person name="Hayashi A."/>
            <person name="Hijishita S."/>
            <person name="Honda M."/>
            <person name="Hosokawa S."/>
            <person name="Ichikawa Y."/>
            <person name="Idonuma A."/>
            <person name="Iijima M."/>
            <person name="Ikeda M."/>
            <person name="Ikeno M."/>
            <person name="Ito K."/>
            <person name="Ito S."/>
            <person name="Ito T."/>
            <person name="Ito Y."/>
            <person name="Ito Y."/>
            <person name="Iwabuchi A."/>
            <person name="Kamiya K."/>
            <person name="Karasawa W."/>
            <person name="Kurita K."/>
            <person name="Katagiri S."/>
            <person name="Kikuta A."/>
            <person name="Kobayashi H."/>
            <person name="Kobayashi N."/>
            <person name="Machita K."/>
            <person name="Maehara T."/>
            <person name="Masukawa M."/>
            <person name="Mizubayashi T."/>
            <person name="Mukai Y."/>
            <person name="Nagasaki H."/>
            <person name="Nagata Y."/>
            <person name="Naito S."/>
            <person name="Nakashima M."/>
            <person name="Nakama Y."/>
            <person name="Nakamichi Y."/>
            <person name="Nakamura M."/>
            <person name="Meguro A."/>
            <person name="Negishi M."/>
            <person name="Ohta I."/>
            <person name="Ohta T."/>
            <person name="Okamoto M."/>
            <person name="Ono N."/>
            <person name="Saji S."/>
            <person name="Sakaguchi M."/>
            <person name="Sakai K."/>
            <person name="Shibata M."/>
            <person name="Shimokawa T."/>
            <person name="Song J."/>
            <person name="Takazaki Y."/>
            <person name="Terasawa K."/>
            <person name="Tsugane M."/>
            <person name="Tsuji K."/>
            <person name="Ueda S."/>
            <person name="Waki K."/>
            <person name="Yamagata H."/>
            <person name="Yamamoto M."/>
            <person name="Yamamoto S."/>
            <person name="Yamane H."/>
            <person name="Yoshiki S."/>
            <person name="Yoshihara R."/>
            <person name="Yukawa K."/>
            <person name="Zhong H."/>
            <person name="Yano M."/>
            <person name="Yuan Q."/>
            <person name="Ouyang S."/>
            <person name="Liu J."/>
            <person name="Jones K.M."/>
            <person name="Gansberger K."/>
            <person name="Moffat K."/>
            <person name="Hill J."/>
            <person name="Bera J."/>
            <person name="Fadrosh D."/>
            <person name="Jin S."/>
            <person name="Johri S."/>
            <person name="Kim M."/>
            <person name="Overton L."/>
            <person name="Reardon M."/>
            <person name="Tsitrin T."/>
            <person name="Vuong H."/>
            <person name="Weaver B."/>
            <person name="Ciecko A."/>
            <person name="Tallon L."/>
            <person name="Jackson J."/>
            <person name="Pai G."/>
            <person name="Aken S.V."/>
            <person name="Utterback T."/>
            <person name="Reidmuller S."/>
            <person name="Feldblyum T."/>
            <person name="Hsiao J."/>
            <person name="Zismann V."/>
            <person name="Iobst S."/>
            <person name="de Vazeille A.R."/>
            <person name="Buell C.R."/>
            <person name="Ying K."/>
            <person name="Li Y."/>
            <person name="Lu T."/>
            <person name="Huang Y."/>
            <person name="Zhao Q."/>
            <person name="Feng Q."/>
            <person name="Zhang L."/>
            <person name="Zhu J."/>
            <person name="Weng Q."/>
            <person name="Mu J."/>
            <person name="Lu Y."/>
            <person name="Fan D."/>
            <person name="Liu Y."/>
            <person name="Guan J."/>
            <person name="Zhang Y."/>
            <person name="Yu S."/>
            <person name="Liu X."/>
            <person name="Zhang Y."/>
            <person name="Hong G."/>
            <person name="Han B."/>
            <person name="Choisne N."/>
            <person name="Demange N."/>
            <person name="Orjeda G."/>
            <person name="Samain S."/>
            <person name="Cattolico L."/>
            <person name="Pelletier E."/>
            <person name="Couloux A."/>
            <person name="Segurens B."/>
            <person name="Wincker P."/>
            <person name="D'Hont A."/>
            <person name="Scarpelli C."/>
            <person name="Weissenbach J."/>
            <person name="Salanoubat M."/>
            <person name="Quetier F."/>
            <person name="Yu Y."/>
            <person name="Kim H.R."/>
            <person name="Rambo T."/>
            <person name="Currie J."/>
            <person name="Collura K."/>
            <person name="Luo M."/>
            <person name="Yang T."/>
            <person name="Ammiraju J.S.S."/>
            <person name="Engler F."/>
            <person name="Soderlund C."/>
            <person name="Wing R.A."/>
            <person name="Palmer L.E."/>
            <person name="de la Bastide M."/>
            <person name="Spiegel L."/>
            <person name="Nascimento L."/>
            <person name="Zutavern T."/>
            <person name="O'Shaughnessy A."/>
            <person name="Dike S."/>
            <person name="Dedhia N."/>
            <person name="Preston R."/>
            <person name="Balija V."/>
            <person name="McCombie W.R."/>
            <person name="Chow T."/>
            <person name="Chen H."/>
            <person name="Chung M."/>
            <person name="Chen C."/>
            <person name="Shaw J."/>
            <person name="Wu H."/>
            <person name="Hsiao K."/>
            <person name="Chao Y."/>
            <person name="Chu M."/>
            <person name="Cheng C."/>
            <person name="Hour A."/>
            <person name="Lee P."/>
            <person name="Lin S."/>
            <person name="Lin Y."/>
            <person name="Liou J."/>
            <person name="Liu S."/>
            <person name="Hsing Y."/>
            <person name="Raghuvanshi S."/>
            <person name="Mohanty A."/>
            <person name="Bharti A.K."/>
            <person name="Gaur A."/>
            <person name="Gupta V."/>
            <person name="Kumar D."/>
            <person name="Ravi V."/>
            <person name="Vij S."/>
            <person name="Kapur A."/>
            <person name="Khurana P."/>
            <person name="Khurana P."/>
            <person name="Khurana J.P."/>
            <person name="Tyagi A.K."/>
            <person name="Gaikwad K."/>
            <person name="Singh A."/>
            <person name="Dalal V."/>
            <person name="Srivastava S."/>
            <person name="Dixit A."/>
            <person name="Pal A.K."/>
            <person name="Ghazi I.A."/>
            <person name="Yadav M."/>
            <person name="Pandit A."/>
            <person name="Bhargava A."/>
            <person name="Sureshbabu K."/>
            <person name="Batra K."/>
            <person name="Sharma T.R."/>
            <person name="Mohapatra T."/>
            <person name="Singh N.K."/>
            <person name="Messing J."/>
            <person name="Nelson A.B."/>
            <person name="Fuks G."/>
            <person name="Kavchok S."/>
            <person name="Keizer G."/>
            <person name="Linton E."/>
            <person name="Llaca V."/>
            <person name="Song R."/>
            <person name="Tanyolac B."/>
            <person name="Young S."/>
            <person name="Ho-Il K."/>
            <person name="Hahn J.H."/>
            <person name="Sangsakoo G."/>
            <person name="Vanavichit A."/>
            <person name="de Mattos Luiz.A.T."/>
            <person name="Zimmer P.D."/>
            <person name="Malone G."/>
            <person name="Dellagostin O."/>
            <person name="de Oliveira A.C."/>
            <person name="Bevan M."/>
            <person name="Bancroft I."/>
            <person name="Minx P."/>
            <person name="Cordum H."/>
            <person name="Wilson R."/>
            <person name="Cheng Z."/>
            <person name="Jin W."/>
            <person name="Jiang J."/>
            <person name="Leong S.A."/>
            <person name="Iwama H."/>
            <person name="Gojobori T."/>
            <person name="Itoh T."/>
            <person name="Niimura Y."/>
            <person name="Fujii Y."/>
            <person name="Habara T."/>
            <person name="Sakai H."/>
            <person name="Sato Y."/>
            <person name="Wilson G."/>
            <person name="Kumar K."/>
            <person name="McCouch S."/>
            <person name="Juretic N."/>
            <person name="Hoen D."/>
            <person name="Wright S."/>
            <person name="Bruskiewich R."/>
            <person name="Bureau T."/>
            <person name="Miyao A."/>
            <person name="Hirochika H."/>
            <person name="Nishikawa T."/>
            <person name="Kadowaki K."/>
            <person name="Sugiura M."/>
            <person name="Burr B."/>
            <person name="Sasaki T."/>
        </authorList>
    </citation>
    <scope>NUCLEOTIDE SEQUENCE [LARGE SCALE GENOMIC DNA]</scope>
    <source>
        <strain evidence="2">cv. Nipponbare</strain>
    </source>
</reference>
<proteinExistence type="predicted"/>
<organism evidence="1 2">
    <name type="scientific">Oryza sativa subsp. japonica</name>
    <name type="common">Rice</name>
    <dbReference type="NCBI Taxonomy" id="39947"/>
    <lineage>
        <taxon>Eukaryota</taxon>
        <taxon>Viridiplantae</taxon>
        <taxon>Streptophyta</taxon>
        <taxon>Embryophyta</taxon>
        <taxon>Tracheophyta</taxon>
        <taxon>Spermatophyta</taxon>
        <taxon>Magnoliopsida</taxon>
        <taxon>Liliopsida</taxon>
        <taxon>Poales</taxon>
        <taxon>Poaceae</taxon>
        <taxon>BOP clade</taxon>
        <taxon>Oryzoideae</taxon>
        <taxon>Oryzeae</taxon>
        <taxon>Oryzinae</taxon>
        <taxon>Oryza</taxon>
        <taxon>Oryza sativa</taxon>
    </lineage>
</organism>
<accession>Q6ATE1</accession>
<evidence type="ECO:0000313" key="2">
    <source>
        <dbReference type="Proteomes" id="UP000000763"/>
    </source>
</evidence>
<dbReference type="EMBL" id="AC137610">
    <property type="protein sequence ID" value="AAT85122.1"/>
    <property type="molecule type" value="Genomic_DNA"/>
</dbReference>
<sequence>MGSTSGVDAFAFPPWQTYRFGSLDFITDDFGDISLLDSDPS</sequence>
<gene>
    <name evidence="1" type="ORF">OSJNBa0018H09.2</name>
</gene>
<reference evidence="2" key="2">
    <citation type="journal article" date="2008" name="Nucleic Acids Res.">
        <title>The rice annotation project database (RAP-DB): 2008 update.</title>
        <authorList>
            <consortium name="The rice annotation project (RAP)"/>
        </authorList>
    </citation>
    <scope>GENOME REANNOTATION</scope>
    <source>
        <strain evidence="2">cv. Nipponbare</strain>
    </source>
</reference>